<organism evidence="6 7">
    <name type="scientific">Thermoproteota archaeon</name>
    <dbReference type="NCBI Taxonomy" id="2056631"/>
    <lineage>
        <taxon>Archaea</taxon>
        <taxon>Thermoproteota</taxon>
    </lineage>
</organism>
<dbReference type="HAMAP" id="MF_00026">
    <property type="entry name" value="dsDNA_bind"/>
    <property type="match status" value="1"/>
</dbReference>
<accession>A0A497F145</accession>
<reference evidence="7 8" key="1">
    <citation type="submission" date="2018-06" db="EMBL/GenBank/DDBJ databases">
        <title>Extensive metabolic versatility and redundancy in microbially diverse, dynamic hydrothermal sediments.</title>
        <authorList>
            <person name="Dombrowski N."/>
            <person name="Teske A."/>
            <person name="Baker B.J."/>
        </authorList>
    </citation>
    <scope>NUCLEOTIDE SEQUENCE [LARGE SCALE GENOMIC DNA]</scope>
    <source>
        <strain evidence="6">B34_G17</strain>
        <strain evidence="5">B66_G16</strain>
    </source>
</reference>
<proteinExistence type="inferred from homology"/>
<dbReference type="InterPro" id="IPR022889">
    <property type="entry name" value="DNA_bind_arc"/>
</dbReference>
<dbReference type="GO" id="GO:0005829">
    <property type="term" value="C:cytosol"/>
    <property type="evidence" value="ECO:0007669"/>
    <property type="project" value="TreeGrafter"/>
</dbReference>
<dbReference type="EMBL" id="QMQV01000020">
    <property type="protein sequence ID" value="RLE49856.1"/>
    <property type="molecule type" value="Genomic_DNA"/>
</dbReference>
<evidence type="ECO:0000313" key="8">
    <source>
        <dbReference type="Proteomes" id="UP000278475"/>
    </source>
</evidence>
<dbReference type="Proteomes" id="UP000278475">
    <property type="component" value="Unassembled WGS sequence"/>
</dbReference>
<evidence type="ECO:0000256" key="4">
    <source>
        <dbReference type="SAM" id="Coils"/>
    </source>
</evidence>
<gene>
    <name evidence="5" type="ORF">DRJ31_03455</name>
    <name evidence="6" type="ORF">DRJ33_03240</name>
</gene>
<dbReference type="PANTHER" id="PTHR10840:SF0">
    <property type="entry name" value="PROGRAMMED CELL DEATH PROTEIN 5"/>
    <property type="match status" value="1"/>
</dbReference>
<dbReference type="NCBIfam" id="NF003268">
    <property type="entry name" value="PRK04239.1"/>
    <property type="match status" value="1"/>
</dbReference>
<comment type="similarity">
    <text evidence="1 3">Belongs to the PDCD5 family.</text>
</comment>
<dbReference type="PANTHER" id="PTHR10840">
    <property type="entry name" value="PROGRAMMED CELL DEATH PROTEIN 5"/>
    <property type="match status" value="1"/>
</dbReference>
<feature type="coiled-coil region" evidence="4">
    <location>
        <begin position="8"/>
        <end position="45"/>
    </location>
</feature>
<dbReference type="EMBL" id="QMQX01000043">
    <property type="protein sequence ID" value="RLE52640.1"/>
    <property type="molecule type" value="Genomic_DNA"/>
</dbReference>
<evidence type="ECO:0000313" key="7">
    <source>
        <dbReference type="Proteomes" id="UP000272051"/>
    </source>
</evidence>
<protein>
    <recommendedName>
        <fullName evidence="3">DNA-binding protein DRJ31_03455</fullName>
    </recommendedName>
</protein>
<evidence type="ECO:0000256" key="2">
    <source>
        <dbReference type="ARBA" id="ARBA00023125"/>
    </source>
</evidence>
<dbReference type="Proteomes" id="UP000272051">
    <property type="component" value="Unassembled WGS sequence"/>
</dbReference>
<dbReference type="InterPro" id="IPR002836">
    <property type="entry name" value="PDCD5-like"/>
</dbReference>
<comment type="caution">
    <text evidence="6">The sequence shown here is derived from an EMBL/GenBank/DDBJ whole genome shotgun (WGS) entry which is preliminary data.</text>
</comment>
<sequence length="110" mass="12882">MSSDEELELIKQRQLAELRRRLLEAERAEQARREFEAKKAAALRVILTPEARARLSNIKMVKPEFAEQLELQLIQLAQSGKIKVPITDEQLKSILMELQSRKRDFTIRRV</sequence>
<evidence type="ECO:0000313" key="5">
    <source>
        <dbReference type="EMBL" id="RLE49856.1"/>
    </source>
</evidence>
<name>A0A497F145_9CREN</name>
<dbReference type="PIRSF" id="PIRSF015730">
    <property type="entry name" value="TFAR19"/>
    <property type="match status" value="1"/>
</dbReference>
<dbReference type="GO" id="GO:0003677">
    <property type="term" value="F:DNA binding"/>
    <property type="evidence" value="ECO:0007669"/>
    <property type="project" value="UniProtKB-UniRule"/>
</dbReference>
<evidence type="ECO:0000256" key="1">
    <source>
        <dbReference type="ARBA" id="ARBA00010490"/>
    </source>
</evidence>
<keyword evidence="4" id="KW-0175">Coiled coil</keyword>
<dbReference type="Gene3D" id="1.10.8.140">
    <property type="entry name" value="PDCD5-like"/>
    <property type="match status" value="1"/>
</dbReference>
<dbReference type="SUPFAM" id="SSF46950">
    <property type="entry name" value="Double-stranded DNA-binding domain"/>
    <property type="match status" value="1"/>
</dbReference>
<dbReference type="InterPro" id="IPR036883">
    <property type="entry name" value="PDCD5-like_sf"/>
</dbReference>
<keyword evidence="2 3" id="KW-0238">DNA-binding</keyword>
<dbReference type="AlphaFoldDB" id="A0A497F145"/>
<evidence type="ECO:0000313" key="6">
    <source>
        <dbReference type="EMBL" id="RLE52640.1"/>
    </source>
</evidence>
<evidence type="ECO:0000256" key="3">
    <source>
        <dbReference type="HAMAP-Rule" id="MF_00026"/>
    </source>
</evidence>
<dbReference type="Pfam" id="PF01984">
    <property type="entry name" value="dsDNA_bind"/>
    <property type="match status" value="1"/>
</dbReference>